<proteinExistence type="predicted"/>
<dbReference type="AlphaFoldDB" id="A0A7L3MKR5"/>
<protein>
    <submittedName>
        <fullName evidence="1">MA2C1 mannosidase</fullName>
    </submittedName>
</protein>
<keyword evidence="2" id="KW-1185">Reference proteome</keyword>
<gene>
    <name evidence="1" type="primary">Man2c1</name>
    <name evidence="1" type="ORF">HORVUL_R10551</name>
</gene>
<reference evidence="1 2" key="1">
    <citation type="submission" date="2019-09" db="EMBL/GenBank/DDBJ databases">
        <title>Bird 10,000 Genomes (B10K) Project - Family phase.</title>
        <authorList>
            <person name="Zhang G."/>
        </authorList>
    </citation>
    <scope>NUCLEOTIDE SEQUENCE [LARGE SCALE GENOMIC DNA]</scope>
    <source>
        <strain evidence="1">B10K-DU-029-69</strain>
        <tissue evidence="1">Muscle</tissue>
    </source>
</reference>
<dbReference type="Proteomes" id="UP000558460">
    <property type="component" value="Unassembled WGS sequence"/>
</dbReference>
<accession>A0A7L3MKR5</accession>
<feature type="non-terminal residue" evidence="1">
    <location>
        <position position="1"/>
    </location>
</feature>
<feature type="non-terminal residue" evidence="1">
    <location>
        <position position="72"/>
    </location>
</feature>
<dbReference type="EMBL" id="VZUA01272753">
    <property type="protein sequence ID" value="NXU67054.1"/>
    <property type="molecule type" value="Genomic_DNA"/>
</dbReference>
<organism evidence="1 2">
    <name type="scientific">Horornis vulcanius</name>
    <dbReference type="NCBI Taxonomy" id="2585811"/>
    <lineage>
        <taxon>Eukaryota</taxon>
        <taxon>Metazoa</taxon>
        <taxon>Chordata</taxon>
        <taxon>Craniata</taxon>
        <taxon>Vertebrata</taxon>
        <taxon>Euteleostomi</taxon>
        <taxon>Archelosauria</taxon>
        <taxon>Archosauria</taxon>
        <taxon>Dinosauria</taxon>
        <taxon>Saurischia</taxon>
        <taxon>Theropoda</taxon>
        <taxon>Coelurosauria</taxon>
        <taxon>Aves</taxon>
        <taxon>Neognathae</taxon>
        <taxon>Neoaves</taxon>
        <taxon>Telluraves</taxon>
        <taxon>Australaves</taxon>
        <taxon>Passeriformes</taxon>
        <taxon>Sylvioidea</taxon>
        <taxon>Scotocercidae</taxon>
        <taxon>Horornis</taxon>
    </lineage>
</organism>
<evidence type="ECO:0000313" key="2">
    <source>
        <dbReference type="Proteomes" id="UP000558460"/>
    </source>
</evidence>
<evidence type="ECO:0000313" key="1">
    <source>
        <dbReference type="EMBL" id="NXU67054.1"/>
    </source>
</evidence>
<sequence>QPRPEAVVLRLHKAHGSIVTAWLQSSLPVKEAMLCDLVERPAAWGHLALEPWGLRLSLMPFRVLSILLVHSH</sequence>
<comment type="caution">
    <text evidence="1">The sequence shown here is derived from an EMBL/GenBank/DDBJ whole genome shotgun (WGS) entry which is preliminary data.</text>
</comment>
<dbReference type="OrthoDB" id="10261055at2759"/>
<name>A0A7L3MKR5_9PASS</name>